<evidence type="ECO:0000313" key="3">
    <source>
        <dbReference type="Proteomes" id="UP000014541"/>
    </source>
</evidence>
<protein>
    <recommendedName>
        <fullName evidence="1">Asparagine synthetase domain-containing protein</fullName>
    </recommendedName>
</protein>
<dbReference type="InterPro" id="IPR001962">
    <property type="entry name" value="Asn_synthase"/>
</dbReference>
<dbReference type="RefSeq" id="WP_016525298.1">
    <property type="nucleotide sequence ID" value="NZ_KE332518.1"/>
</dbReference>
<feature type="domain" description="Asparagine synthetase" evidence="1">
    <location>
        <begin position="67"/>
        <end position="192"/>
    </location>
</feature>
<dbReference type="InterPro" id="IPR014729">
    <property type="entry name" value="Rossmann-like_a/b/a_fold"/>
</dbReference>
<dbReference type="eggNOG" id="ENOG502ZCCV">
    <property type="taxonomic scope" value="Bacteria"/>
</dbReference>
<reference evidence="2 3" key="1">
    <citation type="submission" date="2013-04" db="EMBL/GenBank/DDBJ databases">
        <title>The Genome Sequence of Treponema maltophilum ATCC 51939.</title>
        <authorList>
            <consortium name="The Broad Institute Genomics Platform"/>
            <person name="Earl A."/>
            <person name="Ward D."/>
            <person name="Feldgarden M."/>
            <person name="Gevers D."/>
            <person name="Leonetti C."/>
            <person name="Blanton J.M."/>
            <person name="Dewhirst F.E."/>
            <person name="Izard J."/>
            <person name="Walker B."/>
            <person name="Young S."/>
            <person name="Zeng Q."/>
            <person name="Gargeya S."/>
            <person name="Fitzgerald M."/>
            <person name="Haas B."/>
            <person name="Abouelleil A."/>
            <person name="Allen A.W."/>
            <person name="Alvarado L."/>
            <person name="Arachchi H.M."/>
            <person name="Berlin A.M."/>
            <person name="Chapman S.B."/>
            <person name="Gainer-Dewar J."/>
            <person name="Goldberg J."/>
            <person name="Griggs A."/>
            <person name="Gujja S."/>
            <person name="Hansen M."/>
            <person name="Howarth C."/>
            <person name="Imamovic A."/>
            <person name="Ireland A."/>
            <person name="Larimer J."/>
            <person name="McCowan C."/>
            <person name="Murphy C."/>
            <person name="Pearson M."/>
            <person name="Poon T.W."/>
            <person name="Priest M."/>
            <person name="Roberts A."/>
            <person name="Saif S."/>
            <person name="Shea T."/>
            <person name="Sisk P."/>
            <person name="Sykes S."/>
            <person name="Wortman J."/>
            <person name="Nusbaum C."/>
            <person name="Birren B."/>
        </authorList>
    </citation>
    <scope>NUCLEOTIDE SEQUENCE [LARGE SCALE GENOMIC DNA]</scope>
    <source>
        <strain evidence="2 3">ATCC 51939</strain>
    </source>
</reference>
<evidence type="ECO:0000259" key="1">
    <source>
        <dbReference type="Pfam" id="PF00733"/>
    </source>
</evidence>
<organism evidence="2 3">
    <name type="scientific">Treponema maltophilum ATCC 51939</name>
    <dbReference type="NCBI Taxonomy" id="1125699"/>
    <lineage>
        <taxon>Bacteria</taxon>
        <taxon>Pseudomonadati</taxon>
        <taxon>Spirochaetota</taxon>
        <taxon>Spirochaetia</taxon>
        <taxon>Spirochaetales</taxon>
        <taxon>Treponemataceae</taxon>
        <taxon>Treponema</taxon>
    </lineage>
</organism>
<dbReference type="GO" id="GO:0006529">
    <property type="term" value="P:asparagine biosynthetic process"/>
    <property type="evidence" value="ECO:0007669"/>
    <property type="project" value="InterPro"/>
</dbReference>
<dbReference type="GO" id="GO:0004066">
    <property type="term" value="F:asparagine synthase (glutamine-hydrolyzing) activity"/>
    <property type="evidence" value="ECO:0007669"/>
    <property type="project" value="InterPro"/>
</dbReference>
<dbReference type="PATRIC" id="fig|1125699.3.peg.1028"/>
<dbReference type="STRING" id="1125699.HMPREF9194_01006"/>
<comment type="caution">
    <text evidence="2">The sequence shown here is derived from an EMBL/GenBank/DDBJ whole genome shotgun (WGS) entry which is preliminary data.</text>
</comment>
<dbReference type="Proteomes" id="UP000014541">
    <property type="component" value="Unassembled WGS sequence"/>
</dbReference>
<sequence length="349" mass="40724">MIDKNYCMSSYLTFRFIADEKINFYQGLSHTNFKPYDGNKIPCKTADDVGKHTREILEKQIIPGKTAIFLSGGNDSAVLASYLPKGTIAYTFKCIAPGAIDETIQAKKYADAYGLDHRIIEMYWNDFEKFTPEILKYRQVPVHSIEIMLHKAMLQAKKDGIKAIVTGVATDLVFGGMNKLLAKDWTFEEWIKRYTFVPPERILKTPVSMLHIYEKYRLEDNKIDFIKFINEVLGVETNTSYMHAFNMENIIHLDPHAYLVMAEPLDLKRIRNGEPKYLIKELFKKRYPHIPVPDKIPMPRAMDQWLKDWDGPTRKEFLPNCVKDLTGDQKWMVYCLEKYLNIFDDHKDN</sequence>
<dbReference type="OrthoDB" id="9763290at2"/>
<dbReference type="Gene3D" id="3.40.50.620">
    <property type="entry name" value="HUPs"/>
    <property type="match status" value="1"/>
</dbReference>
<dbReference type="EMBL" id="ATFF01000006">
    <property type="protein sequence ID" value="EPF30687.1"/>
    <property type="molecule type" value="Genomic_DNA"/>
</dbReference>
<dbReference type="AlphaFoldDB" id="S3KEQ8"/>
<accession>S3KEQ8</accession>
<gene>
    <name evidence="2" type="ORF">HMPREF9194_01006</name>
</gene>
<dbReference type="Pfam" id="PF00733">
    <property type="entry name" value="Asn_synthase"/>
    <property type="match status" value="1"/>
</dbReference>
<keyword evidence="3" id="KW-1185">Reference proteome</keyword>
<evidence type="ECO:0000313" key="2">
    <source>
        <dbReference type="EMBL" id="EPF30687.1"/>
    </source>
</evidence>
<dbReference type="HOGENOM" id="CLU_798651_0_0_12"/>
<dbReference type="SUPFAM" id="SSF52402">
    <property type="entry name" value="Adenine nucleotide alpha hydrolases-like"/>
    <property type="match status" value="1"/>
</dbReference>
<proteinExistence type="predicted"/>
<name>S3KEQ8_TREMA</name>